<dbReference type="PROSITE" id="PS01124">
    <property type="entry name" value="HTH_ARAC_FAMILY_2"/>
    <property type="match status" value="1"/>
</dbReference>
<dbReference type="EMBL" id="JAMFLX010000009">
    <property type="protein sequence ID" value="MCL6269953.1"/>
    <property type="molecule type" value="Genomic_DNA"/>
</dbReference>
<dbReference type="SMART" id="SM00342">
    <property type="entry name" value="HTH_ARAC"/>
    <property type="match status" value="1"/>
</dbReference>
<dbReference type="Pfam" id="PF12833">
    <property type="entry name" value="HTH_18"/>
    <property type="match status" value="1"/>
</dbReference>
<reference evidence="5 6" key="1">
    <citation type="submission" date="2022-05" db="EMBL/GenBank/DDBJ databases">
        <authorList>
            <person name="Park J.-S."/>
        </authorList>
    </citation>
    <scope>NUCLEOTIDE SEQUENCE [LARGE SCALE GENOMIC DNA]</scope>
    <source>
        <strain evidence="5 6">2012CJ34-2</strain>
    </source>
</reference>
<dbReference type="PRINTS" id="PR00032">
    <property type="entry name" value="HTHARAC"/>
</dbReference>
<dbReference type="PROSITE" id="PS00041">
    <property type="entry name" value="HTH_ARAC_FAMILY_1"/>
    <property type="match status" value="1"/>
</dbReference>
<proteinExistence type="predicted"/>
<dbReference type="Proteomes" id="UP001203338">
    <property type="component" value="Unassembled WGS sequence"/>
</dbReference>
<dbReference type="RefSeq" id="WP_249699075.1">
    <property type="nucleotide sequence ID" value="NZ_JAMFLX010000009.1"/>
</dbReference>
<evidence type="ECO:0000256" key="1">
    <source>
        <dbReference type="ARBA" id="ARBA00023015"/>
    </source>
</evidence>
<dbReference type="PANTHER" id="PTHR43280:SF31">
    <property type="entry name" value="TRANSCRIPTIONAL REGULATORY PROTEIN"/>
    <property type="match status" value="1"/>
</dbReference>
<keyword evidence="1" id="KW-0805">Transcription regulation</keyword>
<protein>
    <submittedName>
        <fullName evidence="5">AraC family transcriptional regulator</fullName>
    </submittedName>
</protein>
<feature type="domain" description="HTH araC/xylS-type" evidence="4">
    <location>
        <begin position="214"/>
        <end position="315"/>
    </location>
</feature>
<evidence type="ECO:0000256" key="3">
    <source>
        <dbReference type="ARBA" id="ARBA00023163"/>
    </source>
</evidence>
<keyword evidence="2" id="KW-0238">DNA-binding</keyword>
<dbReference type="InterPro" id="IPR009057">
    <property type="entry name" value="Homeodomain-like_sf"/>
</dbReference>
<accession>A0ABT0PHI3</accession>
<comment type="caution">
    <text evidence="5">The sequence shown here is derived from an EMBL/GenBank/DDBJ whole genome shotgun (WGS) entry which is preliminary data.</text>
</comment>
<dbReference type="SUPFAM" id="SSF46689">
    <property type="entry name" value="Homeodomain-like"/>
    <property type="match status" value="1"/>
</dbReference>
<keyword evidence="6" id="KW-1185">Reference proteome</keyword>
<evidence type="ECO:0000256" key="2">
    <source>
        <dbReference type="ARBA" id="ARBA00023125"/>
    </source>
</evidence>
<dbReference type="Pfam" id="PF14525">
    <property type="entry name" value="AraC_binding_2"/>
    <property type="match status" value="1"/>
</dbReference>
<evidence type="ECO:0000313" key="5">
    <source>
        <dbReference type="EMBL" id="MCL6269953.1"/>
    </source>
</evidence>
<name>A0ABT0PHI3_9GAMM</name>
<keyword evidence="3" id="KW-0804">Transcription</keyword>
<dbReference type="InterPro" id="IPR035418">
    <property type="entry name" value="AraC-bd_2"/>
</dbReference>
<evidence type="ECO:0000313" key="6">
    <source>
        <dbReference type="Proteomes" id="UP001203338"/>
    </source>
</evidence>
<dbReference type="PANTHER" id="PTHR43280">
    <property type="entry name" value="ARAC-FAMILY TRANSCRIPTIONAL REGULATOR"/>
    <property type="match status" value="1"/>
</dbReference>
<dbReference type="InterPro" id="IPR018062">
    <property type="entry name" value="HTH_AraC-typ_CS"/>
</dbReference>
<dbReference type="Gene3D" id="1.10.10.60">
    <property type="entry name" value="Homeodomain-like"/>
    <property type="match status" value="1"/>
</dbReference>
<organism evidence="5 6">
    <name type="scientific">Parendozoicomonas callyspongiae</name>
    <dbReference type="NCBI Taxonomy" id="2942213"/>
    <lineage>
        <taxon>Bacteria</taxon>
        <taxon>Pseudomonadati</taxon>
        <taxon>Pseudomonadota</taxon>
        <taxon>Gammaproteobacteria</taxon>
        <taxon>Oceanospirillales</taxon>
        <taxon>Endozoicomonadaceae</taxon>
        <taxon>Parendozoicomonas</taxon>
    </lineage>
</organism>
<evidence type="ECO:0000259" key="4">
    <source>
        <dbReference type="PROSITE" id="PS01124"/>
    </source>
</evidence>
<gene>
    <name evidence="5" type="ORF">M3P05_08380</name>
</gene>
<sequence length="333" mass="37534">MFKTMDTDNHPSADSLDVWQRFLNHLQPVSLQQLTGTNPENFRGRLRLAHLGDLRVSILHATEHCLKNEPPAVSSKPRKEYALILPMSGNMIIRQGRDDIPLIRDNIILVNLSYPVETVYLTPATCMQIMIPEARLRHLTKLLPDSKPCSLESEKGLGLILRNQCLGLINGLTDISNEKYCHALGEMLINMLSLVINSAASSGHKKSPELKRLADILTAIDRQLEDPNISTDTVANAAHISRAYLFKLLKRHHTSFRQEVLSRRLERAKTLLHDPALAHLPVSNIAWRLGFNSHSHFSRSFQKASGVSPTDFRKLSTDKKSEVRNQNLELDLS</sequence>
<dbReference type="InterPro" id="IPR020449">
    <property type="entry name" value="Tscrpt_reg_AraC-type_HTH"/>
</dbReference>
<dbReference type="InterPro" id="IPR018060">
    <property type="entry name" value="HTH_AraC"/>
</dbReference>